<dbReference type="GeneID" id="100898581"/>
<dbReference type="Proteomes" id="UP000694867">
    <property type="component" value="Unplaced"/>
</dbReference>
<accession>A0AAJ6QLU9</accession>
<evidence type="ECO:0000313" key="3">
    <source>
        <dbReference type="RefSeq" id="XP_003737135.1"/>
    </source>
</evidence>
<protein>
    <submittedName>
        <fullName evidence="3">Uncharacterized protein LOC100898581</fullName>
    </submittedName>
</protein>
<organism evidence="2 3">
    <name type="scientific">Galendromus occidentalis</name>
    <name type="common">western predatory mite</name>
    <dbReference type="NCBI Taxonomy" id="34638"/>
    <lineage>
        <taxon>Eukaryota</taxon>
        <taxon>Metazoa</taxon>
        <taxon>Ecdysozoa</taxon>
        <taxon>Arthropoda</taxon>
        <taxon>Chelicerata</taxon>
        <taxon>Arachnida</taxon>
        <taxon>Acari</taxon>
        <taxon>Parasitiformes</taxon>
        <taxon>Mesostigmata</taxon>
        <taxon>Gamasina</taxon>
        <taxon>Phytoseioidea</taxon>
        <taxon>Phytoseiidae</taxon>
        <taxon>Typhlodrominae</taxon>
        <taxon>Galendromus</taxon>
    </lineage>
</organism>
<dbReference type="KEGG" id="goe:100898581"/>
<dbReference type="RefSeq" id="XP_003737135.1">
    <property type="nucleotide sequence ID" value="XM_003737087.1"/>
</dbReference>
<reference evidence="3" key="1">
    <citation type="submission" date="2025-08" db="UniProtKB">
        <authorList>
            <consortium name="RefSeq"/>
        </authorList>
    </citation>
    <scope>IDENTIFICATION</scope>
</reference>
<evidence type="ECO:0000313" key="2">
    <source>
        <dbReference type="Proteomes" id="UP000694867"/>
    </source>
</evidence>
<evidence type="ECO:0000256" key="1">
    <source>
        <dbReference type="SAM" id="SignalP"/>
    </source>
</evidence>
<sequence length="220" mass="25564">MTVMTSTITSKTLPFVLWACLAWPTISAGESTQIGELLDKIKRLPPNDNDINAVNVLNCLQDCTWKLLIREYSDHDYRRLTDQALVTRSIFRGGLGASKDLSEIKENHTLFMQHYDNWMKTDSYRQCLINTGSLAAEPMPADDPTHPCRRRCQCNAVYHYVSNFKHRVGDVQKIALKFDYLDEVWVLTSEYHRDFERYEIAKHIYPADMELLKAYFSLCE</sequence>
<dbReference type="AlphaFoldDB" id="A0AAJ6QLU9"/>
<keyword evidence="2" id="KW-1185">Reference proteome</keyword>
<keyword evidence="1" id="KW-0732">Signal</keyword>
<feature type="signal peptide" evidence="1">
    <location>
        <begin position="1"/>
        <end position="28"/>
    </location>
</feature>
<proteinExistence type="predicted"/>
<feature type="chain" id="PRO_5042516062" evidence="1">
    <location>
        <begin position="29"/>
        <end position="220"/>
    </location>
</feature>
<gene>
    <name evidence="3" type="primary">LOC100898581</name>
</gene>
<name>A0AAJ6QLU9_9ACAR</name>